<protein>
    <submittedName>
        <fullName evidence="2">Citrate lyase subunit alpha</fullName>
    </submittedName>
</protein>
<reference evidence="2" key="1">
    <citation type="submission" date="2016-11" db="UniProtKB">
        <authorList>
            <consortium name="WormBaseParasite"/>
        </authorList>
    </citation>
    <scope>IDENTIFICATION</scope>
</reference>
<keyword evidence="1" id="KW-1185">Reference proteome</keyword>
<name>A0A1I7WL22_HETBA</name>
<dbReference type="WBParaSite" id="Hba_05820">
    <property type="protein sequence ID" value="Hba_05820"/>
    <property type="gene ID" value="Hba_05820"/>
</dbReference>
<sequence>MALTPTDAIRFDEREAIMGTAIRRQSGCHANEQKNL</sequence>
<evidence type="ECO:0000313" key="1">
    <source>
        <dbReference type="Proteomes" id="UP000095283"/>
    </source>
</evidence>
<evidence type="ECO:0000313" key="2">
    <source>
        <dbReference type="WBParaSite" id="Hba_05820"/>
    </source>
</evidence>
<dbReference type="Proteomes" id="UP000095283">
    <property type="component" value="Unplaced"/>
</dbReference>
<proteinExistence type="predicted"/>
<dbReference type="AlphaFoldDB" id="A0A1I7WL22"/>
<accession>A0A1I7WL22</accession>
<organism evidence="1 2">
    <name type="scientific">Heterorhabditis bacteriophora</name>
    <name type="common">Entomopathogenic nematode worm</name>
    <dbReference type="NCBI Taxonomy" id="37862"/>
    <lineage>
        <taxon>Eukaryota</taxon>
        <taxon>Metazoa</taxon>
        <taxon>Ecdysozoa</taxon>
        <taxon>Nematoda</taxon>
        <taxon>Chromadorea</taxon>
        <taxon>Rhabditida</taxon>
        <taxon>Rhabditina</taxon>
        <taxon>Rhabditomorpha</taxon>
        <taxon>Strongyloidea</taxon>
        <taxon>Heterorhabditidae</taxon>
        <taxon>Heterorhabditis</taxon>
    </lineage>
</organism>